<dbReference type="EMBL" id="RCNU01000002">
    <property type="protein sequence ID" value="RWQ98543.1"/>
    <property type="molecule type" value="Genomic_DNA"/>
</dbReference>
<dbReference type="AlphaFoldDB" id="A0A443I381"/>
<keyword evidence="2" id="KW-1185">Reference proteome</keyword>
<accession>A0A443I381</accession>
<name>A0A443I381_BYSSP</name>
<comment type="caution">
    <text evidence="1">The sequence shown here is derived from an EMBL/GenBank/DDBJ whole genome shotgun (WGS) entry which is preliminary data.</text>
</comment>
<dbReference type="GeneID" id="39595087"/>
<evidence type="ECO:0000313" key="2">
    <source>
        <dbReference type="Proteomes" id="UP000283841"/>
    </source>
</evidence>
<protein>
    <submittedName>
        <fullName evidence="1">Uncharacterized protein</fullName>
    </submittedName>
</protein>
<reference evidence="1 2" key="1">
    <citation type="journal article" date="2018" name="Front. Microbiol.">
        <title>Genomic and genetic insights into a cosmopolitan fungus, Paecilomyces variotii (Eurotiales).</title>
        <authorList>
            <person name="Urquhart A.S."/>
            <person name="Mondo S.J."/>
            <person name="Makela M.R."/>
            <person name="Hane J.K."/>
            <person name="Wiebenga A."/>
            <person name="He G."/>
            <person name="Mihaltcheva S."/>
            <person name="Pangilinan J."/>
            <person name="Lipzen A."/>
            <person name="Barry K."/>
            <person name="de Vries R.P."/>
            <person name="Grigoriev I.V."/>
            <person name="Idnurm A."/>
        </authorList>
    </citation>
    <scope>NUCLEOTIDE SEQUENCE [LARGE SCALE GENOMIC DNA]</scope>
    <source>
        <strain evidence="1 2">CBS 101075</strain>
    </source>
</reference>
<dbReference type="VEuPathDB" id="FungiDB:C8Q69DRAFT_175453"/>
<proteinExistence type="predicted"/>
<organism evidence="1 2">
    <name type="scientific">Byssochlamys spectabilis</name>
    <name type="common">Paecilomyces variotii</name>
    <dbReference type="NCBI Taxonomy" id="264951"/>
    <lineage>
        <taxon>Eukaryota</taxon>
        <taxon>Fungi</taxon>
        <taxon>Dikarya</taxon>
        <taxon>Ascomycota</taxon>
        <taxon>Pezizomycotina</taxon>
        <taxon>Eurotiomycetes</taxon>
        <taxon>Eurotiomycetidae</taxon>
        <taxon>Eurotiales</taxon>
        <taxon>Thermoascaceae</taxon>
        <taxon>Paecilomyces</taxon>
    </lineage>
</organism>
<dbReference type="Proteomes" id="UP000283841">
    <property type="component" value="Unassembled WGS sequence"/>
</dbReference>
<dbReference type="RefSeq" id="XP_028488188.1">
    <property type="nucleotide sequence ID" value="XM_028625810.1"/>
</dbReference>
<sequence length="540" mass="59219">MDHPRLFREFAEKVQAICATTDPQDILDALRELAEGRAAKLQDGTQVEALSGLGNQAGDQNPHESYTQTMAALLRWGVNTFPNHPLHEEPNLWETMALFDGPRGYNQRLISDGLYIDGLRVEYVEPPEAGLLVPVVPKPKILVPSQRQPIQPLDEDLPYISEFLRGINTARAVVATRCMFGWPQLSLHCMCLYVDAEDTSYLANLVASQAEPGVVVKAELCDIADYMSSAQDILGFSGLSRLEHSERRYSLRKNPVPRSVRERVHHGQSISLMGEESKGSVGVFLSPCGVEQPKTYALTAYHVVPFKAADESRAIIPGGLDILSQLLKALEDPPGRDDVGVLVKRWNEPCGNVEYGSIGANQQGWRCDFALVRLDEHLLGRNGEWYNHEEMTDLYIRTEKCSNFSGSHGIVGSIDPQAGEISYKDGAATGCTAGKIGLSEALMFVRGTSDIATQETSAPIDKTKLITLHQLGHGAVCDKGDSGCGVFVPVPQEDGWKWAGQLVHMLHASSEADIGLMIPQSQVFQALRENTGMTWMMPGV</sequence>
<gene>
    <name evidence="1" type="ORF">C8Q69DRAFT_175453</name>
</gene>
<evidence type="ECO:0000313" key="1">
    <source>
        <dbReference type="EMBL" id="RWQ98543.1"/>
    </source>
</evidence>